<proteinExistence type="predicted"/>
<protein>
    <submittedName>
        <fullName evidence="2">Uncharacterized protein</fullName>
    </submittedName>
</protein>
<name>A0A3S5BIQ4_9PLAT</name>
<feature type="compositionally biased region" description="Basic residues" evidence="1">
    <location>
        <begin position="77"/>
        <end position="87"/>
    </location>
</feature>
<evidence type="ECO:0000256" key="1">
    <source>
        <dbReference type="SAM" id="MobiDB-lite"/>
    </source>
</evidence>
<dbReference type="AlphaFoldDB" id="A0A3S5BIQ4"/>
<organism evidence="2 3">
    <name type="scientific">Protopolystoma xenopodis</name>
    <dbReference type="NCBI Taxonomy" id="117903"/>
    <lineage>
        <taxon>Eukaryota</taxon>
        <taxon>Metazoa</taxon>
        <taxon>Spiralia</taxon>
        <taxon>Lophotrochozoa</taxon>
        <taxon>Platyhelminthes</taxon>
        <taxon>Monogenea</taxon>
        <taxon>Polyopisthocotylea</taxon>
        <taxon>Polystomatidea</taxon>
        <taxon>Polystomatidae</taxon>
        <taxon>Protopolystoma</taxon>
    </lineage>
</organism>
<accession>A0A3S5BIQ4</accession>
<keyword evidence="3" id="KW-1185">Reference proteome</keyword>
<dbReference type="EMBL" id="CAAALY010075754">
    <property type="protein sequence ID" value="VEL25704.1"/>
    <property type="molecule type" value="Genomic_DNA"/>
</dbReference>
<reference evidence="2" key="1">
    <citation type="submission" date="2018-11" db="EMBL/GenBank/DDBJ databases">
        <authorList>
            <consortium name="Pathogen Informatics"/>
        </authorList>
    </citation>
    <scope>NUCLEOTIDE SEQUENCE</scope>
</reference>
<evidence type="ECO:0000313" key="2">
    <source>
        <dbReference type="EMBL" id="VEL25704.1"/>
    </source>
</evidence>
<sequence length="118" mass="12630">MPTSRSIGDIEDDVSADRSDGHALLKLATSINSLHGHPDELEPHGHSRIVEASGSIVDGMDMIANVAAMGRESINSRQRRRSGHHHTAASLTSLVVASAARRRQTSGMRVTRKLISSA</sequence>
<feature type="compositionally biased region" description="Low complexity" evidence="1">
    <location>
        <begin position="88"/>
        <end position="99"/>
    </location>
</feature>
<evidence type="ECO:0000313" key="3">
    <source>
        <dbReference type="Proteomes" id="UP000784294"/>
    </source>
</evidence>
<comment type="caution">
    <text evidence="2">The sequence shown here is derived from an EMBL/GenBank/DDBJ whole genome shotgun (WGS) entry which is preliminary data.</text>
</comment>
<dbReference type="Proteomes" id="UP000784294">
    <property type="component" value="Unassembled WGS sequence"/>
</dbReference>
<gene>
    <name evidence="2" type="ORF">PXEA_LOCUS19144</name>
</gene>
<feature type="region of interest" description="Disordered" evidence="1">
    <location>
        <begin position="75"/>
        <end position="118"/>
    </location>
</feature>